<dbReference type="Proteomes" id="UP000298545">
    <property type="component" value="Chromosome circular"/>
</dbReference>
<dbReference type="KEGG" id="alf:CFBP5473_11565"/>
<dbReference type="STRING" id="1367849.GCA_000518585_02937"/>
<dbReference type="EMBL" id="CP039691">
    <property type="protein sequence ID" value="QCI98477.1"/>
    <property type="molecule type" value="Genomic_DNA"/>
</dbReference>
<gene>
    <name evidence="1" type="ORF">CFBP5473_11565</name>
</gene>
<dbReference type="InterPro" id="IPR043148">
    <property type="entry name" value="TagF_C"/>
</dbReference>
<organism evidence="1 2">
    <name type="scientific">Agrobacterium larrymoorei</name>
    <dbReference type="NCBI Taxonomy" id="160699"/>
    <lineage>
        <taxon>Bacteria</taxon>
        <taxon>Pseudomonadati</taxon>
        <taxon>Pseudomonadota</taxon>
        <taxon>Alphaproteobacteria</taxon>
        <taxon>Hyphomicrobiales</taxon>
        <taxon>Rhizobiaceae</taxon>
        <taxon>Rhizobium/Agrobacterium group</taxon>
        <taxon>Agrobacterium</taxon>
    </lineage>
</organism>
<dbReference type="OrthoDB" id="2334812at2"/>
<evidence type="ECO:0000313" key="2">
    <source>
        <dbReference type="Proteomes" id="UP000298545"/>
    </source>
</evidence>
<dbReference type="AlphaFoldDB" id="A0A4D7DS37"/>
<dbReference type="GO" id="GO:0047355">
    <property type="term" value="F:CDP-glycerol glycerophosphotransferase activity"/>
    <property type="evidence" value="ECO:0007669"/>
    <property type="project" value="InterPro"/>
</dbReference>
<dbReference type="InterPro" id="IPR007554">
    <property type="entry name" value="Glycerophosphate_synth"/>
</dbReference>
<dbReference type="GO" id="GO:0016020">
    <property type="term" value="C:membrane"/>
    <property type="evidence" value="ECO:0007669"/>
    <property type="project" value="InterPro"/>
</dbReference>
<evidence type="ECO:0000313" key="1">
    <source>
        <dbReference type="EMBL" id="QCI98477.1"/>
    </source>
</evidence>
<dbReference type="Gene3D" id="3.40.50.12580">
    <property type="match status" value="1"/>
</dbReference>
<dbReference type="SUPFAM" id="SSF53756">
    <property type="entry name" value="UDP-Glycosyltransferase/glycogen phosphorylase"/>
    <property type="match status" value="1"/>
</dbReference>
<sequence>MLADQRSERMSEAELSTRAPALSELALGLEVLQTRIEAIGQQVEMQGEIQLEIAKLLQSLHGGLQSIPEQLIDGIDLRVEQRDRDKIAVTKEVLVQLDTRLTQLLTGVHAVKQTSNLALRELRANARVVRAVFVVQSIAMWDALVGVYEAMIEDPRFHPLVVSINHSHLGRGDFEGETDVHLALNAMGVPHIRLDLSSIDASDVLRNLRPDVVFRQQQWDMPVPPGLRTHEITYARICVVPYGMGVLANPDGKDEADEAYHLNYDQVYHRLAWKVFCETEKTQSYYQSFQHSDPEKFVLSGYPKLDRLLEARGHGVWPVESGDGRGYRVIWAPHHSLVIQGAGFGVFHLICKQMYEWAQSSPDIQFVLKPHPALAFTATRTGAMAPEGYDAFVAKWSALPNCAVCEGDYAKLFDASDLMVTDGVAFLTEYHLFEKPIIFFDSGIHAPFNALGRLGEQAAHRVEDFDGMKQAVLDYKSGKSWPLEQERRALLNVLLPSETPASQVILNSIYDGIHLSRS</sequence>
<dbReference type="Pfam" id="PF04464">
    <property type="entry name" value="Glyphos_transf"/>
    <property type="match status" value="1"/>
</dbReference>
<proteinExistence type="predicted"/>
<protein>
    <submittedName>
        <fullName evidence="1">Uncharacterized protein</fullName>
    </submittedName>
</protein>
<accession>A0A4D7DS37</accession>
<name>A0A4D7DS37_9HYPH</name>
<reference evidence="1 2" key="1">
    <citation type="submission" date="2019-04" db="EMBL/GenBank/DDBJ databases">
        <title>Complete genome sequence of Agrobacterium larrymoorei CFBP5473.</title>
        <authorList>
            <person name="Haryono M."/>
            <person name="Chou L."/>
            <person name="Lin Y.-C."/>
            <person name="Lai E.-M."/>
            <person name="Kuo C.-H."/>
        </authorList>
    </citation>
    <scope>NUCLEOTIDE SEQUENCE [LARGE SCALE GENOMIC DNA]</scope>
    <source>
        <strain evidence="1 2">CFBP5473</strain>
    </source>
</reference>